<dbReference type="Proteomes" id="UP000076798">
    <property type="component" value="Unassembled WGS sequence"/>
</dbReference>
<proteinExistence type="predicted"/>
<evidence type="ECO:0000313" key="1">
    <source>
        <dbReference type="EMBL" id="KZT31730.1"/>
    </source>
</evidence>
<organism evidence="1 2">
    <name type="scientific">Sistotremastrum suecicum HHB10207 ss-3</name>
    <dbReference type="NCBI Taxonomy" id="1314776"/>
    <lineage>
        <taxon>Eukaryota</taxon>
        <taxon>Fungi</taxon>
        <taxon>Dikarya</taxon>
        <taxon>Basidiomycota</taxon>
        <taxon>Agaricomycotina</taxon>
        <taxon>Agaricomycetes</taxon>
        <taxon>Sistotremastrales</taxon>
        <taxon>Sistotremastraceae</taxon>
        <taxon>Sistotremastrum</taxon>
    </lineage>
</organism>
<sequence>VTGGNRQSRPDRDRTAVAGCLGSWKIRQPATTVMTDRDRGRNRGPLRVPNQGTQRVFWVSTGCLW</sequence>
<reference evidence="1 2" key="1">
    <citation type="journal article" date="2016" name="Mol. Biol. Evol.">
        <title>Comparative Genomics of Early-Diverging Mushroom-Forming Fungi Provides Insights into the Origins of Lignocellulose Decay Capabilities.</title>
        <authorList>
            <person name="Nagy L.G."/>
            <person name="Riley R."/>
            <person name="Tritt A."/>
            <person name="Adam C."/>
            <person name="Daum C."/>
            <person name="Floudas D."/>
            <person name="Sun H."/>
            <person name="Yadav J.S."/>
            <person name="Pangilinan J."/>
            <person name="Larsson K.H."/>
            <person name="Matsuura K."/>
            <person name="Barry K."/>
            <person name="Labutti K."/>
            <person name="Kuo R."/>
            <person name="Ohm R.A."/>
            <person name="Bhattacharya S.S."/>
            <person name="Shirouzu T."/>
            <person name="Yoshinaga Y."/>
            <person name="Martin F.M."/>
            <person name="Grigoriev I.V."/>
            <person name="Hibbett D.S."/>
        </authorList>
    </citation>
    <scope>NUCLEOTIDE SEQUENCE [LARGE SCALE GENOMIC DNA]</scope>
    <source>
        <strain evidence="1 2">HHB10207 ss-3</strain>
    </source>
</reference>
<evidence type="ECO:0000313" key="2">
    <source>
        <dbReference type="Proteomes" id="UP000076798"/>
    </source>
</evidence>
<name>A0A165X0Y7_9AGAM</name>
<gene>
    <name evidence="1" type="ORF">SISSUDRAFT_1056323</name>
</gene>
<dbReference type="AlphaFoldDB" id="A0A165X0Y7"/>
<dbReference type="EMBL" id="KV428478">
    <property type="protein sequence ID" value="KZT31730.1"/>
    <property type="molecule type" value="Genomic_DNA"/>
</dbReference>
<feature type="non-terminal residue" evidence="1">
    <location>
        <position position="1"/>
    </location>
</feature>
<keyword evidence="2" id="KW-1185">Reference proteome</keyword>
<accession>A0A165X0Y7</accession>
<protein>
    <submittedName>
        <fullName evidence="1">Uncharacterized protein</fullName>
    </submittedName>
</protein>